<evidence type="ECO:0000313" key="9">
    <source>
        <dbReference type="RefSeq" id="XP_033363629.1"/>
    </source>
</evidence>
<dbReference type="PANTHER" id="PTHR48017">
    <property type="entry name" value="OS05G0424000 PROTEIN-RELATED"/>
    <property type="match status" value="1"/>
</dbReference>
<dbReference type="InterPro" id="IPR013057">
    <property type="entry name" value="AA_transpt_TM"/>
</dbReference>
<keyword evidence="3 6" id="KW-0812">Transmembrane</keyword>
<evidence type="ECO:0000256" key="3">
    <source>
        <dbReference type="ARBA" id="ARBA00022692"/>
    </source>
</evidence>
<feature type="transmembrane region" description="Helical" evidence="6">
    <location>
        <begin position="275"/>
        <end position="296"/>
    </location>
</feature>
<sequence>MLRPSTVLVTAKRKTSSRYICIDIGQCESFLIMNREKQPLLFKDANSDLSLLFATLCVIDIFGVFPIIALPRSIVQCGLYGIPLVFVVLVLQIYTAVLLGKTWIIISTLDPQILRKNRNPLAAVTELTLGPRARTLVTIILDFTVFGCSIPNLLVASQNLQIFGLKISGQRFDLSFCYWLLIVGVLLCPIMWLGSPRDMKILATFSCTMVVLTALLIWWSIVTDDRELDIIPVPTSPSWEKFISGYGMLAFQFDVHPTLMTVQVDMHRPQDINKAVVISFLVSSSLFIVTTILTVWKYGGSTTANVLQVIPGNFTVSAAVLFAALQLCLSSALGHSALFQDVEEQCNIKRNFGWKRCAIRSAIVFLGVAVGESVPRFDIVMALIGGSLTGPLVFVLPPLIYSKAIALKAKSMRPLTPEVYSATERRQNSEGMSTDSRIHSRSTYYGVLSVPNTEYHRYSYVYYDGLEDDSDEIMDYDNDAIPSGKTNEEFLMTKVIHDGAPAFVNASQPYSVYRRITAPKELVSKLVICYNHRKWCNWFGYLIIIFGIVVTISSTYMNVKNTIRYVQFTPPCIVNVTKVVQNPT</sequence>
<feature type="transmembrane region" description="Helical" evidence="6">
    <location>
        <begin position="201"/>
        <end position="221"/>
    </location>
</feature>
<evidence type="ECO:0000256" key="6">
    <source>
        <dbReference type="SAM" id="Phobius"/>
    </source>
</evidence>
<dbReference type="RefSeq" id="XP_033363629.1">
    <property type="nucleotide sequence ID" value="XM_033507738.1"/>
</dbReference>
<feature type="transmembrane region" description="Helical" evidence="6">
    <location>
        <begin position="316"/>
        <end position="336"/>
    </location>
</feature>
<comment type="subcellular location">
    <subcellularLocation>
        <location evidence="1">Membrane</location>
    </subcellularLocation>
</comment>
<feature type="transmembrane region" description="Helical" evidence="6">
    <location>
        <begin position="136"/>
        <end position="155"/>
    </location>
</feature>
<feature type="transmembrane region" description="Helical" evidence="6">
    <location>
        <begin position="82"/>
        <end position="106"/>
    </location>
</feature>
<dbReference type="CTD" id="42988"/>
<feature type="transmembrane region" description="Helical" evidence="6">
    <location>
        <begin position="538"/>
        <end position="557"/>
    </location>
</feature>
<evidence type="ECO:0000256" key="5">
    <source>
        <dbReference type="ARBA" id="ARBA00023136"/>
    </source>
</evidence>
<proteinExistence type="predicted"/>
<keyword evidence="5 6" id="KW-0472">Membrane</keyword>
<keyword evidence="8" id="KW-1185">Reference proteome</keyword>
<keyword evidence="4 6" id="KW-1133">Transmembrane helix</keyword>
<accession>A0A6J3LIF7</accession>
<dbReference type="AlphaFoldDB" id="A0A6J3LIF7"/>
<evidence type="ECO:0000313" key="8">
    <source>
        <dbReference type="Proteomes" id="UP000504631"/>
    </source>
</evidence>
<feature type="transmembrane region" description="Helical" evidence="6">
    <location>
        <begin position="380"/>
        <end position="401"/>
    </location>
</feature>
<dbReference type="KEGG" id="bvk:117241715"/>
<feature type="transmembrane region" description="Helical" evidence="6">
    <location>
        <begin position="176"/>
        <end position="195"/>
    </location>
</feature>
<feature type="domain" description="Amino acid transporter transmembrane" evidence="7">
    <location>
        <begin position="67"/>
        <end position="417"/>
    </location>
</feature>
<dbReference type="GO" id="GO:0016020">
    <property type="term" value="C:membrane"/>
    <property type="evidence" value="ECO:0007669"/>
    <property type="project" value="UniProtKB-SubCell"/>
</dbReference>
<name>A0A6J3LIF7_9HYME</name>
<keyword evidence="2" id="KW-0813">Transport</keyword>
<dbReference type="GeneID" id="117241715"/>
<organism evidence="8 9">
    <name type="scientific">Bombus vosnesenskii</name>
    <dbReference type="NCBI Taxonomy" id="207650"/>
    <lineage>
        <taxon>Eukaryota</taxon>
        <taxon>Metazoa</taxon>
        <taxon>Ecdysozoa</taxon>
        <taxon>Arthropoda</taxon>
        <taxon>Hexapoda</taxon>
        <taxon>Insecta</taxon>
        <taxon>Pterygota</taxon>
        <taxon>Neoptera</taxon>
        <taxon>Endopterygota</taxon>
        <taxon>Hymenoptera</taxon>
        <taxon>Apocrita</taxon>
        <taxon>Aculeata</taxon>
        <taxon>Apoidea</taxon>
        <taxon>Anthophila</taxon>
        <taxon>Apidae</taxon>
        <taxon>Bombus</taxon>
        <taxon>Pyrobombus</taxon>
    </lineage>
</organism>
<evidence type="ECO:0000259" key="7">
    <source>
        <dbReference type="Pfam" id="PF01490"/>
    </source>
</evidence>
<feature type="transmembrane region" description="Helical" evidence="6">
    <location>
        <begin position="49"/>
        <end position="70"/>
    </location>
</feature>
<dbReference type="Pfam" id="PF01490">
    <property type="entry name" value="Aa_trans"/>
    <property type="match status" value="1"/>
</dbReference>
<evidence type="ECO:0000256" key="4">
    <source>
        <dbReference type="ARBA" id="ARBA00022989"/>
    </source>
</evidence>
<protein>
    <submittedName>
        <fullName evidence="9">Amino acid transporter AVT1B isoform X1</fullName>
    </submittedName>
</protein>
<evidence type="ECO:0000256" key="1">
    <source>
        <dbReference type="ARBA" id="ARBA00004370"/>
    </source>
</evidence>
<feature type="transmembrane region" description="Helical" evidence="6">
    <location>
        <begin position="357"/>
        <end position="374"/>
    </location>
</feature>
<gene>
    <name evidence="9" type="primary">LOC117241715</name>
</gene>
<dbReference type="Proteomes" id="UP000504631">
    <property type="component" value="Unplaced"/>
</dbReference>
<reference evidence="9" key="1">
    <citation type="submission" date="2025-08" db="UniProtKB">
        <authorList>
            <consortium name="RefSeq"/>
        </authorList>
    </citation>
    <scope>IDENTIFICATION</scope>
    <source>
        <tissue evidence="9">Muscle</tissue>
    </source>
</reference>
<evidence type="ECO:0000256" key="2">
    <source>
        <dbReference type="ARBA" id="ARBA00022448"/>
    </source>
</evidence>